<protein>
    <recommendedName>
        <fullName evidence="4">Ig-like domain-containing protein</fullName>
    </recommendedName>
</protein>
<feature type="compositionally biased region" description="Low complexity" evidence="1">
    <location>
        <begin position="25"/>
        <end position="36"/>
    </location>
</feature>
<dbReference type="PROSITE" id="PS51257">
    <property type="entry name" value="PROKAR_LIPOPROTEIN"/>
    <property type="match status" value="1"/>
</dbReference>
<sequence length="273" mass="28668">MKPKLLLAIGALLVFAILVSGCTQQGQQNDTTGNTTVSNPPAQEPPAQEPEETPIAISLTTTPSTAIAGESLAIAWSIESPEKTINHTAVHYGPSSVSNPQVPADYPSASDFQCTQTPCSIPGSFSTSLSIPESGTYYYRAHAIVDGKHYWSSERTITVSAPAQAPAPEPEPEPSVQEFSILADDSGFYIDGSKVSSIQVSSGNSAKINFTVSTSNVYYGGLQIKGCGQDSGSISPGSSKTIEFSPSVACTLTSYWPLSGVVKARLQLELMQA</sequence>
<gene>
    <name evidence="2" type="ORF">J4478_03330</name>
</gene>
<evidence type="ECO:0000256" key="1">
    <source>
        <dbReference type="SAM" id="MobiDB-lite"/>
    </source>
</evidence>
<reference evidence="2" key="1">
    <citation type="submission" date="2021-03" db="EMBL/GenBank/DDBJ databases">
        <authorList>
            <person name="Jaffe A."/>
        </authorList>
    </citation>
    <scope>NUCLEOTIDE SEQUENCE</scope>
    <source>
        <strain evidence="2">RIFCSPLOWO2_01_FULL_43_13</strain>
    </source>
</reference>
<dbReference type="AlphaFoldDB" id="A0A8T4KVQ7"/>
<comment type="caution">
    <text evidence="2">The sequence shown here is derived from an EMBL/GenBank/DDBJ whole genome shotgun (WGS) entry which is preliminary data.</text>
</comment>
<evidence type="ECO:0000313" key="3">
    <source>
        <dbReference type="Proteomes" id="UP000680185"/>
    </source>
</evidence>
<name>A0A8T4KVQ7_9ARCH</name>
<evidence type="ECO:0008006" key="4">
    <source>
        <dbReference type="Google" id="ProtNLM"/>
    </source>
</evidence>
<dbReference type="EMBL" id="JAGVWB010000023">
    <property type="protein sequence ID" value="MBS3058411.1"/>
    <property type="molecule type" value="Genomic_DNA"/>
</dbReference>
<reference evidence="2" key="2">
    <citation type="submission" date="2021-05" db="EMBL/GenBank/DDBJ databases">
        <title>Protein family content uncovers lineage relationships and bacterial pathway maintenance mechanisms in DPANN archaea.</title>
        <authorList>
            <person name="Castelle C.J."/>
            <person name="Meheust R."/>
            <person name="Jaffe A.L."/>
            <person name="Seitz K."/>
            <person name="Gong X."/>
            <person name="Baker B.J."/>
            <person name="Banfield J.F."/>
        </authorList>
    </citation>
    <scope>NUCLEOTIDE SEQUENCE</scope>
    <source>
        <strain evidence="2">RIFCSPLOWO2_01_FULL_43_13</strain>
    </source>
</reference>
<organism evidence="2 3">
    <name type="scientific">Candidatus Iainarchaeum sp</name>
    <dbReference type="NCBI Taxonomy" id="3101447"/>
    <lineage>
        <taxon>Archaea</taxon>
        <taxon>Candidatus Iainarchaeota</taxon>
        <taxon>Candidatus Iainarchaeia</taxon>
        <taxon>Candidatus Iainarchaeales</taxon>
        <taxon>Candidatus Iainarchaeaceae</taxon>
        <taxon>Candidatus Iainarchaeum</taxon>
    </lineage>
</organism>
<proteinExistence type="predicted"/>
<feature type="region of interest" description="Disordered" evidence="1">
    <location>
        <begin position="25"/>
        <end position="50"/>
    </location>
</feature>
<accession>A0A8T4KVQ7</accession>
<evidence type="ECO:0000313" key="2">
    <source>
        <dbReference type="EMBL" id="MBS3058411.1"/>
    </source>
</evidence>
<dbReference type="Proteomes" id="UP000680185">
    <property type="component" value="Unassembled WGS sequence"/>
</dbReference>